<name>A0ABW5LKT2_9FLAO</name>
<dbReference type="RefSeq" id="WP_378294841.1">
    <property type="nucleotide sequence ID" value="NZ_JBHULE010000035.1"/>
</dbReference>
<comment type="caution">
    <text evidence="2">The sequence shown here is derived from an EMBL/GenBank/DDBJ whole genome shotgun (WGS) entry which is preliminary data.</text>
</comment>
<reference evidence="3" key="1">
    <citation type="journal article" date="2019" name="Int. J. Syst. Evol. Microbiol.">
        <title>The Global Catalogue of Microorganisms (GCM) 10K type strain sequencing project: providing services to taxonomists for standard genome sequencing and annotation.</title>
        <authorList>
            <consortium name="The Broad Institute Genomics Platform"/>
            <consortium name="The Broad Institute Genome Sequencing Center for Infectious Disease"/>
            <person name="Wu L."/>
            <person name="Ma J."/>
        </authorList>
    </citation>
    <scope>NUCLEOTIDE SEQUENCE [LARGE SCALE GENOMIC DNA]</scope>
    <source>
        <strain evidence="3">KCTC 52274</strain>
    </source>
</reference>
<keyword evidence="1" id="KW-1133">Transmembrane helix</keyword>
<keyword evidence="3" id="KW-1185">Reference proteome</keyword>
<dbReference type="Proteomes" id="UP001597319">
    <property type="component" value="Unassembled WGS sequence"/>
</dbReference>
<proteinExistence type="predicted"/>
<feature type="transmembrane region" description="Helical" evidence="1">
    <location>
        <begin position="106"/>
        <end position="132"/>
    </location>
</feature>
<keyword evidence="1" id="KW-0812">Transmembrane</keyword>
<evidence type="ECO:0000256" key="1">
    <source>
        <dbReference type="SAM" id="Phobius"/>
    </source>
</evidence>
<gene>
    <name evidence="2" type="ORF">ACFSR1_20105</name>
</gene>
<accession>A0ABW5LKT2</accession>
<sequence length="136" mass="15639">MITKIQLLIQTLQKNPKQLFLIDGLGALLTIFFLAVVLTTFQEYIGMPKTALCFLSMIAMIYAIYSFSCYLLNPAKWQILLKIIAFANLTYCLITIAYMYHFYNSLTVIGLLYFIIEIFIIVALVSIEFVIVRSKQ</sequence>
<feature type="transmembrane region" description="Helical" evidence="1">
    <location>
        <begin position="20"/>
        <end position="42"/>
    </location>
</feature>
<feature type="transmembrane region" description="Helical" evidence="1">
    <location>
        <begin position="79"/>
        <end position="100"/>
    </location>
</feature>
<evidence type="ECO:0000313" key="3">
    <source>
        <dbReference type="Proteomes" id="UP001597319"/>
    </source>
</evidence>
<protein>
    <submittedName>
        <fullName evidence="2">Uncharacterized protein</fullName>
    </submittedName>
</protein>
<feature type="transmembrane region" description="Helical" evidence="1">
    <location>
        <begin position="54"/>
        <end position="72"/>
    </location>
</feature>
<keyword evidence="1" id="KW-0472">Membrane</keyword>
<dbReference type="EMBL" id="JBHULE010000035">
    <property type="protein sequence ID" value="MFD2564992.1"/>
    <property type="molecule type" value="Genomic_DNA"/>
</dbReference>
<evidence type="ECO:0000313" key="2">
    <source>
        <dbReference type="EMBL" id="MFD2564992.1"/>
    </source>
</evidence>
<organism evidence="2 3">
    <name type="scientific">Aquimarina rubra</name>
    <dbReference type="NCBI Taxonomy" id="1920033"/>
    <lineage>
        <taxon>Bacteria</taxon>
        <taxon>Pseudomonadati</taxon>
        <taxon>Bacteroidota</taxon>
        <taxon>Flavobacteriia</taxon>
        <taxon>Flavobacteriales</taxon>
        <taxon>Flavobacteriaceae</taxon>
        <taxon>Aquimarina</taxon>
    </lineage>
</organism>